<reference evidence="2 3" key="1">
    <citation type="submission" date="2018-11" db="EMBL/GenBank/DDBJ databases">
        <authorList>
            <consortium name="Pathogen Informatics"/>
        </authorList>
    </citation>
    <scope>NUCLEOTIDE SEQUENCE [LARGE SCALE GENOMIC DNA]</scope>
</reference>
<dbReference type="Proteomes" id="UP000281553">
    <property type="component" value="Unassembled WGS sequence"/>
</dbReference>
<evidence type="ECO:0000256" key="1">
    <source>
        <dbReference type="SAM" id="MobiDB-lite"/>
    </source>
</evidence>
<organism evidence="2 3">
    <name type="scientific">Dibothriocephalus latus</name>
    <name type="common">Fish tapeworm</name>
    <name type="synonym">Diphyllobothrium latum</name>
    <dbReference type="NCBI Taxonomy" id="60516"/>
    <lineage>
        <taxon>Eukaryota</taxon>
        <taxon>Metazoa</taxon>
        <taxon>Spiralia</taxon>
        <taxon>Lophotrochozoa</taxon>
        <taxon>Platyhelminthes</taxon>
        <taxon>Cestoda</taxon>
        <taxon>Eucestoda</taxon>
        <taxon>Diphyllobothriidea</taxon>
        <taxon>Diphyllobothriidae</taxon>
        <taxon>Dibothriocephalus</taxon>
    </lineage>
</organism>
<keyword evidence="3" id="KW-1185">Reference proteome</keyword>
<evidence type="ECO:0000313" key="2">
    <source>
        <dbReference type="EMBL" id="VDN15587.1"/>
    </source>
</evidence>
<gene>
    <name evidence="2" type="ORF">DILT_LOCUS11418</name>
</gene>
<accession>A0A3P7LVG9</accession>
<proteinExistence type="predicted"/>
<feature type="non-terminal residue" evidence="2">
    <location>
        <position position="90"/>
    </location>
</feature>
<dbReference type="EMBL" id="UYRU01062996">
    <property type="protein sequence ID" value="VDN15587.1"/>
    <property type="molecule type" value="Genomic_DNA"/>
</dbReference>
<sequence>MFPQQASLQDNQHPTDSVAETTDVFSSSRQPQTTGFMPGGLNQAAPYPPQLFGRSYAPMHTATMFSNSALNRLGRFTGQESLLEGGPLME</sequence>
<feature type="compositionally biased region" description="Polar residues" evidence="1">
    <location>
        <begin position="1"/>
        <end position="35"/>
    </location>
</feature>
<dbReference type="AlphaFoldDB" id="A0A3P7LVG9"/>
<name>A0A3P7LVG9_DIBLA</name>
<protein>
    <submittedName>
        <fullName evidence="2">Uncharacterized protein</fullName>
    </submittedName>
</protein>
<evidence type="ECO:0000313" key="3">
    <source>
        <dbReference type="Proteomes" id="UP000281553"/>
    </source>
</evidence>
<feature type="region of interest" description="Disordered" evidence="1">
    <location>
        <begin position="1"/>
        <end position="42"/>
    </location>
</feature>
<dbReference type="OrthoDB" id="25246at2759"/>